<gene>
    <name evidence="3" type="ORF">CBW42_12230</name>
</gene>
<dbReference type="Pfam" id="PF01520">
    <property type="entry name" value="Amidase_3"/>
    <property type="match status" value="1"/>
</dbReference>
<comment type="caution">
    <text evidence="3">The sequence shown here is derived from an EMBL/GenBank/DDBJ whole genome shotgun (WGS) entry which is preliminary data.</text>
</comment>
<evidence type="ECO:0000313" key="3">
    <source>
        <dbReference type="EMBL" id="OUM19599.1"/>
    </source>
</evidence>
<evidence type="ECO:0000256" key="1">
    <source>
        <dbReference type="ARBA" id="ARBA00022801"/>
    </source>
</evidence>
<dbReference type="InterPro" id="IPR050695">
    <property type="entry name" value="N-acetylmuramoyl_amidase_3"/>
</dbReference>
<evidence type="ECO:0000313" key="4">
    <source>
        <dbReference type="Proteomes" id="UP000194903"/>
    </source>
</evidence>
<dbReference type="Proteomes" id="UP000194903">
    <property type="component" value="Unassembled WGS sequence"/>
</dbReference>
<dbReference type="GO" id="GO:0008745">
    <property type="term" value="F:N-acetylmuramoyl-L-alanine amidase activity"/>
    <property type="evidence" value="ECO:0007669"/>
    <property type="project" value="InterPro"/>
</dbReference>
<dbReference type="Gene3D" id="3.40.630.40">
    <property type="entry name" value="Zn-dependent exopeptidases"/>
    <property type="match status" value="1"/>
</dbReference>
<dbReference type="CDD" id="cd02696">
    <property type="entry name" value="MurNAc-LAA"/>
    <property type="match status" value="1"/>
</dbReference>
<feature type="domain" description="MurNAc-LAA" evidence="2">
    <location>
        <begin position="120"/>
        <end position="233"/>
    </location>
</feature>
<keyword evidence="4" id="KW-1185">Reference proteome</keyword>
<organism evidence="3 4">
    <name type="scientific">Butyricicoccus porcorum</name>
    <dbReference type="NCBI Taxonomy" id="1945634"/>
    <lineage>
        <taxon>Bacteria</taxon>
        <taxon>Bacillati</taxon>
        <taxon>Bacillota</taxon>
        <taxon>Clostridia</taxon>
        <taxon>Eubacteriales</taxon>
        <taxon>Butyricicoccaceae</taxon>
        <taxon>Butyricicoccus</taxon>
    </lineage>
</organism>
<dbReference type="EMBL" id="NHOC01000013">
    <property type="protein sequence ID" value="OUM19599.1"/>
    <property type="molecule type" value="Genomic_DNA"/>
</dbReference>
<dbReference type="InterPro" id="IPR002508">
    <property type="entry name" value="MurNAc-LAA_cat"/>
</dbReference>
<dbReference type="GO" id="GO:0009253">
    <property type="term" value="P:peptidoglycan catabolic process"/>
    <property type="evidence" value="ECO:0007669"/>
    <property type="project" value="InterPro"/>
</dbReference>
<sequence length="239" mass="26337">MDMSIWKQKRIILAAIAIIAVLAATLTYRDVFQAISAFAPHTYQNILVLDAGHGGMDGGAVAEDGTMEQDINLAIVRKCEAFAGLFGLHTMLTREDGNSIDYDPEQSIRANKVADIHARVRITNSVRNPIFLSVHLNKFTDSSYSGAQVFWSKNNPEGQLLAQQIQSTLTRGLSPVRERQAKQAADSIYLMKTLTCPAVIVECGFLSNAEEARLLAQDDYQKRLALCIIDGCLQYAEQS</sequence>
<accession>A0A252F1J3</accession>
<proteinExistence type="predicted"/>
<dbReference type="AlphaFoldDB" id="A0A252F1J3"/>
<dbReference type="PANTHER" id="PTHR30404:SF0">
    <property type="entry name" value="N-ACETYLMURAMOYL-L-ALANINE AMIDASE AMIC"/>
    <property type="match status" value="1"/>
</dbReference>
<reference evidence="3 4" key="1">
    <citation type="submission" date="2017-05" db="EMBL/GenBank/DDBJ databases">
        <title>Butyricicoccus porcorum sp. nov. a butyrate-producing bacterium from the swine intestinal tract.</title>
        <authorList>
            <person name="Trachsel J."/>
            <person name="Humphrey S."/>
            <person name="Allen H.K."/>
        </authorList>
    </citation>
    <scope>NUCLEOTIDE SEQUENCE [LARGE SCALE GENOMIC DNA]</scope>
    <source>
        <strain evidence="3">BB10</strain>
    </source>
</reference>
<keyword evidence="1" id="KW-0378">Hydrolase</keyword>
<dbReference type="SUPFAM" id="SSF53187">
    <property type="entry name" value="Zn-dependent exopeptidases"/>
    <property type="match status" value="1"/>
</dbReference>
<dbReference type="PANTHER" id="PTHR30404">
    <property type="entry name" value="N-ACETYLMURAMOYL-L-ALANINE AMIDASE"/>
    <property type="match status" value="1"/>
</dbReference>
<dbReference type="SMART" id="SM00646">
    <property type="entry name" value="Ami_3"/>
    <property type="match status" value="1"/>
</dbReference>
<name>A0A252F1J3_9FIRM</name>
<protein>
    <recommendedName>
        <fullName evidence="2">MurNAc-LAA domain-containing protein</fullName>
    </recommendedName>
</protein>
<dbReference type="GO" id="GO:0030288">
    <property type="term" value="C:outer membrane-bounded periplasmic space"/>
    <property type="evidence" value="ECO:0007669"/>
    <property type="project" value="TreeGrafter"/>
</dbReference>
<evidence type="ECO:0000259" key="2">
    <source>
        <dbReference type="SMART" id="SM00646"/>
    </source>
</evidence>